<evidence type="ECO:0000313" key="1">
    <source>
        <dbReference type="EMBL" id="AIG27425.1"/>
    </source>
</evidence>
<reference evidence="1 2" key="1">
    <citation type="journal article" date="2011" name="J. Bacteriol.">
        <title>Genome sequence of Brevibacillus laterosporus LMG 15441, a pathogen of invertebrates.</title>
        <authorList>
            <person name="Djukic M."/>
            <person name="Poehlein A."/>
            <person name="Thurmer A."/>
            <person name="Daniel R."/>
        </authorList>
    </citation>
    <scope>NUCLEOTIDE SEQUENCE [LARGE SCALE GENOMIC DNA]</scope>
    <source>
        <strain evidence="1 2">LMG 15441</strain>
    </source>
</reference>
<accession>A0A075RDE3</accession>
<name>A0A075RDE3_BRELA</name>
<gene>
    <name evidence="1" type="ORF">BRLA_c031130</name>
</gene>
<proteinExistence type="predicted"/>
<keyword evidence="2" id="KW-1185">Reference proteome</keyword>
<dbReference type="HOGENOM" id="CLU_2141096_0_0_9"/>
<sequence length="112" mass="12677">MKINTGCSFIHPISGNMIHPGQMYDDHVYTPVDIQKTTEQEAEITDSTEDNYLTLEQFEKLGANHEKELLIQFKIVTASDSDSVSNKEKRVELYKQFVEANTHDGAGEEVTL</sequence>
<dbReference type="EMBL" id="CP007806">
    <property type="protein sequence ID" value="AIG27425.1"/>
    <property type="molecule type" value="Genomic_DNA"/>
</dbReference>
<dbReference type="Proteomes" id="UP000005850">
    <property type="component" value="Chromosome"/>
</dbReference>
<dbReference type="STRING" id="1042163.BRLA_c031130"/>
<dbReference type="RefSeq" id="WP_003337129.1">
    <property type="nucleotide sequence ID" value="NZ_CP007806.1"/>
</dbReference>
<dbReference type="AlphaFoldDB" id="A0A075RDE3"/>
<evidence type="ECO:0000313" key="2">
    <source>
        <dbReference type="Proteomes" id="UP000005850"/>
    </source>
</evidence>
<organism evidence="1 2">
    <name type="scientific">Brevibacillus laterosporus LMG 15441</name>
    <dbReference type="NCBI Taxonomy" id="1042163"/>
    <lineage>
        <taxon>Bacteria</taxon>
        <taxon>Bacillati</taxon>
        <taxon>Bacillota</taxon>
        <taxon>Bacilli</taxon>
        <taxon>Bacillales</taxon>
        <taxon>Paenibacillaceae</taxon>
        <taxon>Brevibacillus</taxon>
    </lineage>
</organism>
<dbReference type="KEGG" id="blr:BRLA_c031130"/>
<protein>
    <submittedName>
        <fullName evidence="1">Uncharacterized protein</fullName>
    </submittedName>
</protein>